<gene>
    <name evidence="2" type="ORF">P2G67_07565</name>
</gene>
<dbReference type="Proteomes" id="UP001215503">
    <property type="component" value="Unassembled WGS sequence"/>
</dbReference>
<sequence length="156" mass="16281">MKAHSLILATALGGLVALMGENLPSLSGETVVQQAAAQQMGRQGWGYSRNKSMAAQFQHVERENKKNRAAGGGGGGGGGSVTQYVTNYNTSSTAIGNYTQIEQILSDGAQGSLDYLADQDSSGNQGADSLTDLNIDNSVGKNSRGKRKKNKSEAKN</sequence>
<comment type="caution">
    <text evidence="2">The sequence shown here is derived from an EMBL/GenBank/DDBJ whole genome shotgun (WGS) entry which is preliminary data.</text>
</comment>
<feature type="region of interest" description="Disordered" evidence="1">
    <location>
        <begin position="113"/>
        <end position="156"/>
    </location>
</feature>
<dbReference type="EMBL" id="JARHUD010000004">
    <property type="protein sequence ID" value="MDF2095830.1"/>
    <property type="molecule type" value="Genomic_DNA"/>
</dbReference>
<reference evidence="2 3" key="1">
    <citation type="submission" date="2023-03" db="EMBL/GenBank/DDBJ databases">
        <title>Fodinicurvata sp. CAU 1616 isolated from sea sendiment.</title>
        <authorList>
            <person name="Kim W."/>
        </authorList>
    </citation>
    <scope>NUCLEOTIDE SEQUENCE [LARGE SCALE GENOMIC DNA]</scope>
    <source>
        <strain evidence="2 3">CAU 1616</strain>
    </source>
</reference>
<feature type="compositionally biased region" description="Gly residues" evidence="1">
    <location>
        <begin position="70"/>
        <end position="80"/>
    </location>
</feature>
<accession>A0ABT5YM42</accession>
<dbReference type="RefSeq" id="WP_275821624.1">
    <property type="nucleotide sequence ID" value="NZ_JARHUD010000004.1"/>
</dbReference>
<protein>
    <submittedName>
        <fullName evidence="2">Uncharacterized protein</fullName>
    </submittedName>
</protein>
<evidence type="ECO:0000256" key="1">
    <source>
        <dbReference type="SAM" id="MobiDB-lite"/>
    </source>
</evidence>
<organism evidence="2 3">
    <name type="scientific">Aquibaculum arenosum</name>
    <dbReference type="NCBI Taxonomy" id="3032591"/>
    <lineage>
        <taxon>Bacteria</taxon>
        <taxon>Pseudomonadati</taxon>
        <taxon>Pseudomonadota</taxon>
        <taxon>Alphaproteobacteria</taxon>
        <taxon>Rhodospirillales</taxon>
        <taxon>Rhodovibrionaceae</taxon>
        <taxon>Aquibaculum</taxon>
    </lineage>
</organism>
<proteinExistence type="predicted"/>
<evidence type="ECO:0000313" key="3">
    <source>
        <dbReference type="Proteomes" id="UP001215503"/>
    </source>
</evidence>
<feature type="compositionally biased region" description="Polar residues" evidence="1">
    <location>
        <begin position="119"/>
        <end position="139"/>
    </location>
</feature>
<evidence type="ECO:0000313" key="2">
    <source>
        <dbReference type="EMBL" id="MDF2095830.1"/>
    </source>
</evidence>
<feature type="region of interest" description="Disordered" evidence="1">
    <location>
        <begin position="62"/>
        <end position="83"/>
    </location>
</feature>
<name>A0ABT5YM42_9PROT</name>
<keyword evidence="3" id="KW-1185">Reference proteome</keyword>